<feature type="transmembrane region" description="Helical" evidence="6">
    <location>
        <begin position="44"/>
        <end position="65"/>
    </location>
</feature>
<dbReference type="EMBL" id="BSTX01000001">
    <property type="protein sequence ID" value="GLZ76020.1"/>
    <property type="molecule type" value="Genomic_DNA"/>
</dbReference>
<sequence>MSADVIAGFVSLVLLELVLGIDNIVLISILSGKLPPAQQDRARRIGLGLAMIMRLLLLLALSWVVKLTEPLFGLFGQGISGRDLILILGGFFLLAKGTYEIHDSLENAEGHDNPAKGAASFAGVLTQIVLLDIVFSLDSVITAVGMVDELWVMVAAVVVSVGVMLVAAGPLGRFVNRHPSVKMLALSFLLLIGVTLIADGFEVHVSKGYIYVAMGFSLAVELLNIRASTLRARRAARKEREPVRLRQRYSEDEA</sequence>
<keyword evidence="3 6" id="KW-0812">Transmembrane</keyword>
<keyword evidence="4 6" id="KW-1133">Transmembrane helix</keyword>
<evidence type="ECO:0000313" key="8">
    <source>
        <dbReference type="Proteomes" id="UP001165079"/>
    </source>
</evidence>
<dbReference type="AlphaFoldDB" id="A0A9W6SHD9"/>
<evidence type="ECO:0000256" key="6">
    <source>
        <dbReference type="SAM" id="Phobius"/>
    </source>
</evidence>
<evidence type="ECO:0000256" key="5">
    <source>
        <dbReference type="ARBA" id="ARBA00023136"/>
    </source>
</evidence>
<keyword evidence="5 6" id="KW-0472">Membrane</keyword>
<evidence type="ECO:0000256" key="1">
    <source>
        <dbReference type="ARBA" id="ARBA00004141"/>
    </source>
</evidence>
<proteinExistence type="inferred from homology"/>
<gene>
    <name evidence="7" type="ORF">Afil01_08270</name>
</gene>
<feature type="transmembrane region" description="Helical" evidence="6">
    <location>
        <begin position="6"/>
        <end position="32"/>
    </location>
</feature>
<comment type="subcellular location">
    <subcellularLocation>
        <location evidence="1">Membrane</location>
        <topology evidence="1">Multi-pass membrane protein</topology>
    </subcellularLocation>
</comment>
<organism evidence="7 8">
    <name type="scientific">Actinorhabdospora filicis</name>
    <dbReference type="NCBI Taxonomy" id="1785913"/>
    <lineage>
        <taxon>Bacteria</taxon>
        <taxon>Bacillati</taxon>
        <taxon>Actinomycetota</taxon>
        <taxon>Actinomycetes</taxon>
        <taxon>Micromonosporales</taxon>
        <taxon>Micromonosporaceae</taxon>
        <taxon>Actinorhabdospora</taxon>
    </lineage>
</organism>
<dbReference type="GO" id="GO:0016020">
    <property type="term" value="C:membrane"/>
    <property type="evidence" value="ECO:0007669"/>
    <property type="project" value="UniProtKB-SubCell"/>
</dbReference>
<evidence type="ECO:0000256" key="2">
    <source>
        <dbReference type="ARBA" id="ARBA00007511"/>
    </source>
</evidence>
<feature type="transmembrane region" description="Helical" evidence="6">
    <location>
        <begin position="209"/>
        <end position="227"/>
    </location>
</feature>
<evidence type="ECO:0008006" key="9">
    <source>
        <dbReference type="Google" id="ProtNLM"/>
    </source>
</evidence>
<accession>A0A9W6SHD9</accession>
<feature type="transmembrane region" description="Helical" evidence="6">
    <location>
        <begin position="121"/>
        <end position="144"/>
    </location>
</feature>
<dbReference type="InterPro" id="IPR005496">
    <property type="entry name" value="Integral_membrane_TerC"/>
</dbReference>
<name>A0A9W6SHD9_9ACTN</name>
<dbReference type="PANTHER" id="PTHR30238:SF4">
    <property type="entry name" value="SLL1022 PROTEIN"/>
    <property type="match status" value="1"/>
</dbReference>
<dbReference type="Proteomes" id="UP001165079">
    <property type="component" value="Unassembled WGS sequence"/>
</dbReference>
<protein>
    <recommendedName>
        <fullName evidence="9">TerC family protein</fullName>
    </recommendedName>
</protein>
<dbReference type="RefSeq" id="WP_285661221.1">
    <property type="nucleotide sequence ID" value="NZ_BSTX01000001.1"/>
</dbReference>
<dbReference type="PANTHER" id="PTHR30238">
    <property type="entry name" value="MEMBRANE BOUND PREDICTED REDOX MODULATOR"/>
    <property type="match status" value="1"/>
</dbReference>
<evidence type="ECO:0000256" key="3">
    <source>
        <dbReference type="ARBA" id="ARBA00022692"/>
    </source>
</evidence>
<feature type="transmembrane region" description="Helical" evidence="6">
    <location>
        <begin position="71"/>
        <end position="95"/>
    </location>
</feature>
<keyword evidence="8" id="KW-1185">Reference proteome</keyword>
<comment type="similarity">
    <text evidence="2">Belongs to the TerC family.</text>
</comment>
<feature type="transmembrane region" description="Helical" evidence="6">
    <location>
        <begin position="150"/>
        <end position="171"/>
    </location>
</feature>
<reference evidence="7" key="1">
    <citation type="submission" date="2023-03" db="EMBL/GenBank/DDBJ databases">
        <title>Actinorhabdospora filicis NBRC 111898.</title>
        <authorList>
            <person name="Ichikawa N."/>
            <person name="Sato H."/>
            <person name="Tonouchi N."/>
        </authorList>
    </citation>
    <scope>NUCLEOTIDE SEQUENCE</scope>
    <source>
        <strain evidence="7">NBRC 111898</strain>
    </source>
</reference>
<comment type="caution">
    <text evidence="7">The sequence shown here is derived from an EMBL/GenBank/DDBJ whole genome shotgun (WGS) entry which is preliminary data.</text>
</comment>
<feature type="transmembrane region" description="Helical" evidence="6">
    <location>
        <begin position="183"/>
        <end position="203"/>
    </location>
</feature>
<evidence type="ECO:0000256" key="4">
    <source>
        <dbReference type="ARBA" id="ARBA00022989"/>
    </source>
</evidence>
<dbReference type="Pfam" id="PF03741">
    <property type="entry name" value="TerC"/>
    <property type="match status" value="1"/>
</dbReference>
<evidence type="ECO:0000313" key="7">
    <source>
        <dbReference type="EMBL" id="GLZ76020.1"/>
    </source>
</evidence>